<dbReference type="PRINTS" id="PR00038">
    <property type="entry name" value="HTHLUXR"/>
</dbReference>
<dbReference type="Proteomes" id="UP000190042">
    <property type="component" value="Unassembled WGS sequence"/>
</dbReference>
<sequence length="229" mass="25769">MQFTTWTVEEKLQKALVLPSQEEQICHILMSFGEIFVAERISFYRFSPIGYVGEGVAQLENGDLQSISYIRDDIRSLPVVKKAVTERKAHYYSGQDIITLISSRYNRDVPLHALTVVPIHVNNLTIAYIVSEYMNRVPPTDGQTLELLTHFGSLAGRVLIQPQKISHPKLSPRENEILRALANGFSTKELTDLLSLSEATIKQYIKSAFVKLGAKNRAHAVSIYLAPEI</sequence>
<name>A0A1T4YJT3_9BACL</name>
<keyword evidence="2" id="KW-0238">DNA-binding</keyword>
<dbReference type="GO" id="GO:0006355">
    <property type="term" value="P:regulation of DNA-templated transcription"/>
    <property type="evidence" value="ECO:0007669"/>
    <property type="project" value="InterPro"/>
</dbReference>
<keyword evidence="1" id="KW-0805">Transcription regulation</keyword>
<dbReference type="InterPro" id="IPR016032">
    <property type="entry name" value="Sig_transdc_resp-reg_C-effctor"/>
</dbReference>
<dbReference type="SMART" id="SM00421">
    <property type="entry name" value="HTH_LUXR"/>
    <property type="match status" value="1"/>
</dbReference>
<dbReference type="SUPFAM" id="SSF46894">
    <property type="entry name" value="C-terminal effector domain of the bipartite response regulators"/>
    <property type="match status" value="1"/>
</dbReference>
<dbReference type="CDD" id="cd06170">
    <property type="entry name" value="LuxR_C_like"/>
    <property type="match status" value="1"/>
</dbReference>
<dbReference type="PANTHER" id="PTHR44688">
    <property type="entry name" value="DNA-BINDING TRANSCRIPTIONAL ACTIVATOR DEVR_DOSR"/>
    <property type="match status" value="1"/>
</dbReference>
<keyword evidence="3" id="KW-0804">Transcription</keyword>
<evidence type="ECO:0000256" key="3">
    <source>
        <dbReference type="ARBA" id="ARBA00023163"/>
    </source>
</evidence>
<gene>
    <name evidence="5" type="ORF">SAMN04244570_2752</name>
</gene>
<dbReference type="PROSITE" id="PS50043">
    <property type="entry name" value="HTH_LUXR_2"/>
    <property type="match status" value="1"/>
</dbReference>
<keyword evidence="6" id="KW-1185">Reference proteome</keyword>
<dbReference type="InterPro" id="IPR036388">
    <property type="entry name" value="WH-like_DNA-bd_sf"/>
</dbReference>
<evidence type="ECO:0000259" key="4">
    <source>
        <dbReference type="PROSITE" id="PS50043"/>
    </source>
</evidence>
<dbReference type="AlphaFoldDB" id="A0A1T4YJT3"/>
<feature type="domain" description="HTH luxR-type" evidence="4">
    <location>
        <begin position="163"/>
        <end position="228"/>
    </location>
</feature>
<evidence type="ECO:0000256" key="2">
    <source>
        <dbReference type="ARBA" id="ARBA00023125"/>
    </source>
</evidence>
<evidence type="ECO:0000313" key="5">
    <source>
        <dbReference type="EMBL" id="SKB01535.1"/>
    </source>
</evidence>
<dbReference type="EMBL" id="FUYJ01000005">
    <property type="protein sequence ID" value="SKB01535.1"/>
    <property type="molecule type" value="Genomic_DNA"/>
</dbReference>
<accession>A0A1T4YJT3</accession>
<dbReference type="GO" id="GO:0003677">
    <property type="term" value="F:DNA binding"/>
    <property type="evidence" value="ECO:0007669"/>
    <property type="project" value="UniProtKB-KW"/>
</dbReference>
<dbReference type="RefSeq" id="WP_078818011.1">
    <property type="nucleotide sequence ID" value="NZ_FUYJ01000005.1"/>
</dbReference>
<dbReference type="InterPro" id="IPR000792">
    <property type="entry name" value="Tscrpt_reg_LuxR_C"/>
</dbReference>
<reference evidence="6" key="1">
    <citation type="submission" date="2017-02" db="EMBL/GenBank/DDBJ databases">
        <authorList>
            <person name="Varghese N."/>
            <person name="Submissions S."/>
        </authorList>
    </citation>
    <scope>NUCLEOTIDE SEQUENCE [LARGE SCALE GENOMIC DNA]</scope>
    <source>
        <strain evidence="6">DSM 23966</strain>
    </source>
</reference>
<dbReference type="Gene3D" id="1.10.10.10">
    <property type="entry name" value="Winged helix-like DNA-binding domain superfamily/Winged helix DNA-binding domain"/>
    <property type="match status" value="1"/>
</dbReference>
<evidence type="ECO:0000256" key="1">
    <source>
        <dbReference type="ARBA" id="ARBA00023015"/>
    </source>
</evidence>
<protein>
    <submittedName>
        <fullName evidence="5">Regulatory protein, luxR family</fullName>
    </submittedName>
</protein>
<dbReference type="PANTHER" id="PTHR44688:SF16">
    <property type="entry name" value="DNA-BINDING TRANSCRIPTIONAL ACTIVATOR DEVR_DOSR"/>
    <property type="match status" value="1"/>
</dbReference>
<dbReference type="Pfam" id="PF00196">
    <property type="entry name" value="GerE"/>
    <property type="match status" value="1"/>
</dbReference>
<evidence type="ECO:0000313" key="6">
    <source>
        <dbReference type="Proteomes" id="UP000190042"/>
    </source>
</evidence>
<organism evidence="5 6">
    <name type="scientific">Sporosarcina newyorkensis</name>
    <dbReference type="NCBI Taxonomy" id="759851"/>
    <lineage>
        <taxon>Bacteria</taxon>
        <taxon>Bacillati</taxon>
        <taxon>Bacillota</taxon>
        <taxon>Bacilli</taxon>
        <taxon>Bacillales</taxon>
        <taxon>Caryophanaceae</taxon>
        <taxon>Sporosarcina</taxon>
    </lineage>
</organism>
<proteinExistence type="predicted"/>